<sequence>MDGNYFSCLHCSTCRTAFETLEENNSFKTASILQNIFKTLADQYYYICRLRQCVIWMDNSAYFNENSPDTGRMQDVNKIAERILACKEELVALEIAANSKREAARAYYKKEIPHFKQWHMVGNSFVKLDSDAITSHLSTAQQNIRKTIVETREKRKIAAREMIRLQPTISEIPSGELQFLLKDTKPLKSDV</sequence>
<evidence type="ECO:0000313" key="2">
    <source>
        <dbReference type="Proteomes" id="UP000823046"/>
    </source>
</evidence>
<comment type="caution">
    <text evidence="1">The sequence shown here is derived from an EMBL/GenBank/DDBJ whole genome shotgun (WGS) entry which is preliminary data.</text>
</comment>
<dbReference type="EMBL" id="JADAQX010000300">
    <property type="protein sequence ID" value="KAF8820791.1"/>
    <property type="molecule type" value="Genomic_DNA"/>
</dbReference>
<reference evidence="1 2" key="1">
    <citation type="journal article" date="2020" name="bioRxiv">
        <title>Metabolic contributions of an alphaproteobacterial endosymbiont in the apicomplexan Cardiosporidium cionae.</title>
        <authorList>
            <person name="Hunter E.S."/>
            <person name="Paight C.J."/>
            <person name="Lane C.E."/>
        </authorList>
    </citation>
    <scope>NUCLEOTIDE SEQUENCE [LARGE SCALE GENOMIC DNA]</scope>
    <source>
        <strain evidence="1">ESH_2018</strain>
    </source>
</reference>
<protein>
    <submittedName>
        <fullName evidence="1">Uncharacterized protein</fullName>
    </submittedName>
</protein>
<name>A0ABQ7J9V9_9APIC</name>
<gene>
    <name evidence="1" type="ORF">IE077_002812</name>
</gene>
<accession>A0ABQ7J9V9</accession>
<dbReference type="Proteomes" id="UP000823046">
    <property type="component" value="Unassembled WGS sequence"/>
</dbReference>
<organism evidence="1 2">
    <name type="scientific">Cardiosporidium cionae</name>
    <dbReference type="NCBI Taxonomy" id="476202"/>
    <lineage>
        <taxon>Eukaryota</taxon>
        <taxon>Sar</taxon>
        <taxon>Alveolata</taxon>
        <taxon>Apicomplexa</taxon>
        <taxon>Aconoidasida</taxon>
        <taxon>Nephromycida</taxon>
        <taxon>Cardiosporidium</taxon>
    </lineage>
</organism>
<keyword evidence="2" id="KW-1185">Reference proteome</keyword>
<evidence type="ECO:0000313" key="1">
    <source>
        <dbReference type="EMBL" id="KAF8820791.1"/>
    </source>
</evidence>
<proteinExistence type="predicted"/>